<dbReference type="PANTHER" id="PTHR11527">
    <property type="entry name" value="HEAT-SHOCK PROTEIN 20 FAMILY MEMBER"/>
    <property type="match status" value="1"/>
</dbReference>
<accession>A0A2A8CWE6</accession>
<protein>
    <submittedName>
        <fullName evidence="4">Heat-shock protein</fullName>
    </submittedName>
</protein>
<proteinExistence type="inferred from homology"/>
<keyword evidence="5" id="KW-1185">Reference proteome</keyword>
<dbReference type="SUPFAM" id="SSF49764">
    <property type="entry name" value="HSP20-like chaperones"/>
    <property type="match status" value="1"/>
</dbReference>
<gene>
    <name evidence="4" type="ORF">CRI94_13080</name>
</gene>
<dbReference type="Proteomes" id="UP000220102">
    <property type="component" value="Unassembled WGS sequence"/>
</dbReference>
<comment type="similarity">
    <text evidence="1 2">Belongs to the small heat shock protein (HSP20) family.</text>
</comment>
<dbReference type="AlphaFoldDB" id="A0A2A8CWE6"/>
<organism evidence="4 5">
    <name type="scientific">Longibacter salinarum</name>
    <dbReference type="NCBI Taxonomy" id="1850348"/>
    <lineage>
        <taxon>Bacteria</taxon>
        <taxon>Pseudomonadati</taxon>
        <taxon>Rhodothermota</taxon>
        <taxon>Rhodothermia</taxon>
        <taxon>Rhodothermales</taxon>
        <taxon>Salisaetaceae</taxon>
        <taxon>Longibacter</taxon>
    </lineage>
</organism>
<evidence type="ECO:0000256" key="2">
    <source>
        <dbReference type="RuleBase" id="RU003616"/>
    </source>
</evidence>
<dbReference type="OrthoDB" id="9814487at2"/>
<comment type="caution">
    <text evidence="4">The sequence shown here is derived from an EMBL/GenBank/DDBJ whole genome shotgun (WGS) entry which is preliminary data.</text>
</comment>
<feature type="domain" description="SHSP" evidence="3">
    <location>
        <begin position="38"/>
        <end position="148"/>
    </location>
</feature>
<dbReference type="EMBL" id="PDEQ01000006">
    <property type="protein sequence ID" value="PEN12930.1"/>
    <property type="molecule type" value="Genomic_DNA"/>
</dbReference>
<dbReference type="PROSITE" id="PS01031">
    <property type="entry name" value="SHSP"/>
    <property type="match status" value="1"/>
</dbReference>
<reference evidence="4 5" key="1">
    <citation type="submission" date="2017-10" db="EMBL/GenBank/DDBJ databases">
        <title>Draft genome of Longibacter Salinarum.</title>
        <authorList>
            <person name="Goh K.M."/>
            <person name="Shamsir M.S."/>
            <person name="Lim S.W."/>
        </authorList>
    </citation>
    <scope>NUCLEOTIDE SEQUENCE [LARGE SCALE GENOMIC DNA]</scope>
    <source>
        <strain evidence="4 5">KCTC 52045</strain>
    </source>
</reference>
<dbReference type="InterPro" id="IPR002068">
    <property type="entry name" value="A-crystallin/Hsp20_dom"/>
</dbReference>
<evidence type="ECO:0000313" key="5">
    <source>
        <dbReference type="Proteomes" id="UP000220102"/>
    </source>
</evidence>
<evidence type="ECO:0000256" key="1">
    <source>
        <dbReference type="PROSITE-ProRule" id="PRU00285"/>
    </source>
</evidence>
<dbReference type="CDD" id="cd06464">
    <property type="entry name" value="ACD_sHsps-like"/>
    <property type="match status" value="1"/>
</dbReference>
<dbReference type="InterPro" id="IPR031107">
    <property type="entry name" value="Small_HSP"/>
</dbReference>
<dbReference type="RefSeq" id="WP_098076481.1">
    <property type="nucleotide sequence ID" value="NZ_PDEQ01000006.1"/>
</dbReference>
<sequence length="148" mass="17023">MDLLTRYRPAQGLRGLQDEVNRMFDDLFVSSRQDTDEAGAAVWAPRVDMMETENDYMIRADLPGMTKNEINVRLEDNRLIINGQRKAEKKTEDASVIRTERTFGSFYRSIRLPRTVDDSKIDASFKNGVLEITVPKVESAKPKQIEIR</sequence>
<dbReference type="Pfam" id="PF00011">
    <property type="entry name" value="HSP20"/>
    <property type="match status" value="1"/>
</dbReference>
<evidence type="ECO:0000259" key="3">
    <source>
        <dbReference type="PROSITE" id="PS01031"/>
    </source>
</evidence>
<dbReference type="InterPro" id="IPR008978">
    <property type="entry name" value="HSP20-like_chaperone"/>
</dbReference>
<evidence type="ECO:0000313" key="4">
    <source>
        <dbReference type="EMBL" id="PEN12930.1"/>
    </source>
</evidence>
<dbReference type="Gene3D" id="2.60.40.790">
    <property type="match status" value="1"/>
</dbReference>
<name>A0A2A8CWE6_9BACT</name>